<organism evidence="3 4">
    <name type="scientific">Polarella glacialis</name>
    <name type="common">Dinoflagellate</name>
    <dbReference type="NCBI Taxonomy" id="89957"/>
    <lineage>
        <taxon>Eukaryota</taxon>
        <taxon>Sar</taxon>
        <taxon>Alveolata</taxon>
        <taxon>Dinophyceae</taxon>
        <taxon>Suessiales</taxon>
        <taxon>Suessiaceae</taxon>
        <taxon>Polarella</taxon>
    </lineage>
</organism>
<gene>
    <name evidence="3" type="ORF">PGLA1383_LOCUS29457</name>
</gene>
<reference evidence="3" key="1">
    <citation type="submission" date="2021-02" db="EMBL/GenBank/DDBJ databases">
        <authorList>
            <person name="Dougan E. K."/>
            <person name="Rhodes N."/>
            <person name="Thang M."/>
            <person name="Chan C."/>
        </authorList>
    </citation>
    <scope>NUCLEOTIDE SEQUENCE</scope>
</reference>
<dbReference type="SMART" id="SM00028">
    <property type="entry name" value="TPR"/>
    <property type="match status" value="3"/>
</dbReference>
<comment type="caution">
    <text evidence="3">The sequence shown here is derived from an EMBL/GenBank/DDBJ whole genome shotgun (WGS) entry which is preliminary data.</text>
</comment>
<sequence>MSALAYPPSPEDHSPDSTPAALLDMFKQLPRLPSNELLLSLKESSFFKGGHQQFLGEVSLPGSARLSPGPKAGLEEKDLDFADLESDFADLLDLGNKDTEKPTPLCSAPTAVAPAPAPAAAAPSGDDNNNNNTNNNDKNSNNNNNNNKNNNNKDENNNILSLSLPLPPNDSGSRSWAWECQPLSPERERAYPPSPPPQATGDNNNHKATPLTPTTARRRLPLEEEDDTSNNSDNNDNNNNSSNNDNNNSNSNNRERTGEALPQEPPEKLPTQAEELSTWTEGGLAINGRESAAEVFARAEELCEARHFAEAAELFRHVLAALRTSPERHALRAVEAEVWAHLGVAMQSLDDIEAAIESYGQAVQLDPGLHVCFANLATLYIYLDDMPNAHEHISRALCLDPRSEAYLDIQRALPPALGVRGEPL</sequence>
<dbReference type="InterPro" id="IPR011990">
    <property type="entry name" value="TPR-like_helical_dom_sf"/>
</dbReference>
<dbReference type="PROSITE" id="PS50005">
    <property type="entry name" value="TPR"/>
    <property type="match status" value="2"/>
</dbReference>
<evidence type="ECO:0000313" key="3">
    <source>
        <dbReference type="EMBL" id="CAE8611655.1"/>
    </source>
</evidence>
<accession>A0A813FED6</accession>
<feature type="compositionally biased region" description="Low complexity" evidence="2">
    <location>
        <begin position="108"/>
        <end position="150"/>
    </location>
</feature>
<feature type="repeat" description="TPR" evidence="1">
    <location>
        <begin position="370"/>
        <end position="403"/>
    </location>
</feature>
<dbReference type="Gene3D" id="1.25.40.10">
    <property type="entry name" value="Tetratricopeptide repeat domain"/>
    <property type="match status" value="1"/>
</dbReference>
<keyword evidence="1" id="KW-0802">TPR repeat</keyword>
<feature type="compositionally biased region" description="Low complexity" evidence="2">
    <location>
        <begin position="157"/>
        <end position="173"/>
    </location>
</feature>
<proteinExistence type="predicted"/>
<evidence type="ECO:0000313" key="4">
    <source>
        <dbReference type="Proteomes" id="UP000654075"/>
    </source>
</evidence>
<dbReference type="AlphaFoldDB" id="A0A813FED6"/>
<feature type="region of interest" description="Disordered" evidence="2">
    <location>
        <begin position="93"/>
        <end position="275"/>
    </location>
</feature>
<dbReference type="SUPFAM" id="SSF48452">
    <property type="entry name" value="TPR-like"/>
    <property type="match status" value="1"/>
</dbReference>
<feature type="repeat" description="TPR" evidence="1">
    <location>
        <begin position="336"/>
        <end position="369"/>
    </location>
</feature>
<name>A0A813FED6_POLGL</name>
<evidence type="ECO:0008006" key="5">
    <source>
        <dbReference type="Google" id="ProtNLM"/>
    </source>
</evidence>
<dbReference type="EMBL" id="CAJNNV010025037">
    <property type="protein sequence ID" value="CAE8611655.1"/>
    <property type="molecule type" value="Genomic_DNA"/>
</dbReference>
<protein>
    <recommendedName>
        <fullName evidence="5">Peroxin-5</fullName>
    </recommendedName>
</protein>
<dbReference type="Proteomes" id="UP000654075">
    <property type="component" value="Unassembled WGS sequence"/>
</dbReference>
<feature type="compositionally biased region" description="Low complexity" evidence="2">
    <location>
        <begin position="229"/>
        <end position="252"/>
    </location>
</feature>
<dbReference type="OrthoDB" id="2335338at2759"/>
<evidence type="ECO:0000256" key="2">
    <source>
        <dbReference type="SAM" id="MobiDB-lite"/>
    </source>
</evidence>
<evidence type="ECO:0000256" key="1">
    <source>
        <dbReference type="PROSITE-ProRule" id="PRU00339"/>
    </source>
</evidence>
<keyword evidence="4" id="KW-1185">Reference proteome</keyword>
<dbReference type="InterPro" id="IPR019734">
    <property type="entry name" value="TPR_rpt"/>
</dbReference>
<dbReference type="PROSITE" id="PS50293">
    <property type="entry name" value="TPR_REGION"/>
    <property type="match status" value="1"/>
</dbReference>